<evidence type="ECO:0000313" key="2">
    <source>
        <dbReference type="Proteomes" id="UP001428341"/>
    </source>
</evidence>
<dbReference type="Proteomes" id="UP001428341">
    <property type="component" value="Unassembled WGS sequence"/>
</dbReference>
<keyword evidence="2" id="KW-1185">Reference proteome</keyword>
<protein>
    <submittedName>
        <fullName evidence="1">Uncharacterized protein</fullName>
    </submittedName>
</protein>
<proteinExistence type="predicted"/>
<gene>
    <name evidence="1" type="ORF">WN944_026542</name>
</gene>
<name>A0AAP0LY86_9ROSI</name>
<evidence type="ECO:0000313" key="1">
    <source>
        <dbReference type="EMBL" id="KAK9183390.1"/>
    </source>
</evidence>
<organism evidence="1 2">
    <name type="scientific">Citrus x changshan-huyou</name>
    <dbReference type="NCBI Taxonomy" id="2935761"/>
    <lineage>
        <taxon>Eukaryota</taxon>
        <taxon>Viridiplantae</taxon>
        <taxon>Streptophyta</taxon>
        <taxon>Embryophyta</taxon>
        <taxon>Tracheophyta</taxon>
        <taxon>Spermatophyta</taxon>
        <taxon>Magnoliopsida</taxon>
        <taxon>eudicotyledons</taxon>
        <taxon>Gunneridae</taxon>
        <taxon>Pentapetalae</taxon>
        <taxon>rosids</taxon>
        <taxon>malvids</taxon>
        <taxon>Sapindales</taxon>
        <taxon>Rutaceae</taxon>
        <taxon>Aurantioideae</taxon>
        <taxon>Citrus</taxon>
    </lineage>
</organism>
<dbReference type="EMBL" id="JBCGBO010000024">
    <property type="protein sequence ID" value="KAK9183390.1"/>
    <property type="molecule type" value="Genomic_DNA"/>
</dbReference>
<reference evidence="1 2" key="1">
    <citation type="submission" date="2024-05" db="EMBL/GenBank/DDBJ databases">
        <title>Haplotype-resolved chromosome-level genome assembly of Huyou (Citrus changshanensis).</title>
        <authorList>
            <person name="Miao C."/>
            <person name="Chen W."/>
            <person name="Wu Y."/>
            <person name="Wang L."/>
            <person name="Zhao S."/>
            <person name="Grierson D."/>
            <person name="Xu C."/>
            <person name="Chen K."/>
        </authorList>
    </citation>
    <scope>NUCLEOTIDE SEQUENCE [LARGE SCALE GENOMIC DNA]</scope>
    <source>
        <strain evidence="1">01-14</strain>
        <tissue evidence="1">Leaf</tissue>
    </source>
</reference>
<sequence>MSKISSTASNNLIFNNLALSIELTLLNKEEILLIVVDSDSVWEKFLHHFQLSLRFIFEPDHFPVQEGSLFSSVSQPYHHQQWYYDTINSMSCSICSMRQCGYRFPKVAGAKFVWCFDVEARIDTRSSSLRTNCVPHLIFKFSDFKYAYASERIRIEFGVYIDGIDNEERRKHVSRSFKKYDSTISKKGEMGGWRLRWVSSSTKTKMMAC</sequence>
<dbReference type="AlphaFoldDB" id="A0AAP0LY86"/>
<accession>A0AAP0LY86</accession>
<comment type="caution">
    <text evidence="1">The sequence shown here is derived from an EMBL/GenBank/DDBJ whole genome shotgun (WGS) entry which is preliminary data.</text>
</comment>